<keyword evidence="1" id="KW-0472">Membrane</keyword>
<keyword evidence="1" id="KW-0812">Transmembrane</keyword>
<feature type="transmembrane region" description="Helical" evidence="1">
    <location>
        <begin position="12"/>
        <end position="32"/>
    </location>
</feature>
<feature type="transmembrane region" description="Helical" evidence="1">
    <location>
        <begin position="196"/>
        <end position="214"/>
    </location>
</feature>
<dbReference type="EMBL" id="JBGORX010000001">
    <property type="protein sequence ID" value="MFJ1267937.1"/>
    <property type="molecule type" value="Genomic_DNA"/>
</dbReference>
<dbReference type="Proteomes" id="UP001615550">
    <property type="component" value="Unassembled WGS sequence"/>
</dbReference>
<evidence type="ECO:0008006" key="4">
    <source>
        <dbReference type="Google" id="ProtNLM"/>
    </source>
</evidence>
<reference evidence="2 3" key="1">
    <citation type="submission" date="2024-08" db="EMBL/GenBank/DDBJ databases">
        <title>Draft Genome Sequence of Legionella lytica strain DSB2004, Isolated From a Fire Sprinkler System.</title>
        <authorList>
            <person name="Everhart A.D."/>
            <person name="Kidane D.T."/>
            <person name="Farone A.L."/>
            <person name="Farone M.B."/>
        </authorList>
    </citation>
    <scope>NUCLEOTIDE SEQUENCE [LARGE SCALE GENOMIC DNA]</scope>
    <source>
        <strain evidence="2 3">DSB2004</strain>
    </source>
</reference>
<protein>
    <recommendedName>
        <fullName evidence="4">Transmembrane protein</fullName>
    </recommendedName>
</protein>
<name>A0ABW8D5G1_9GAMM</name>
<dbReference type="RefSeq" id="WP_400186770.1">
    <property type="nucleotide sequence ID" value="NZ_JBGORX010000001.1"/>
</dbReference>
<feature type="transmembrane region" description="Helical" evidence="1">
    <location>
        <begin position="248"/>
        <end position="265"/>
    </location>
</feature>
<organism evidence="2 3">
    <name type="scientific">Legionella lytica</name>
    <dbReference type="NCBI Taxonomy" id="96232"/>
    <lineage>
        <taxon>Bacteria</taxon>
        <taxon>Pseudomonadati</taxon>
        <taxon>Pseudomonadota</taxon>
        <taxon>Gammaproteobacteria</taxon>
        <taxon>Legionellales</taxon>
        <taxon>Legionellaceae</taxon>
        <taxon>Legionella</taxon>
    </lineage>
</organism>
<comment type="caution">
    <text evidence="2">The sequence shown here is derived from an EMBL/GenBank/DDBJ whole genome shotgun (WGS) entry which is preliminary data.</text>
</comment>
<evidence type="ECO:0000256" key="1">
    <source>
        <dbReference type="SAM" id="Phobius"/>
    </source>
</evidence>
<gene>
    <name evidence="2" type="ORF">ACD661_05100</name>
</gene>
<feature type="transmembrane region" description="Helical" evidence="1">
    <location>
        <begin position="274"/>
        <end position="293"/>
    </location>
</feature>
<feature type="transmembrane region" description="Helical" evidence="1">
    <location>
        <begin position="111"/>
        <end position="133"/>
    </location>
</feature>
<evidence type="ECO:0000313" key="3">
    <source>
        <dbReference type="Proteomes" id="UP001615550"/>
    </source>
</evidence>
<keyword evidence="1" id="KW-1133">Transmembrane helix</keyword>
<accession>A0ABW8D5G1</accession>
<keyword evidence="3" id="KW-1185">Reference proteome</keyword>
<feature type="transmembrane region" description="Helical" evidence="1">
    <location>
        <begin position="299"/>
        <end position="317"/>
    </location>
</feature>
<sequence>MNPFARNINYSVGLLINLILLLILICVFVPFAPKMPASTLDSSWAVGLNQAVVQGLAFGKDIIFTLGPYSFLYTKTYHPALDTLMIGGGLYLAISYWLCLLILIKEFRWSWALAFCFFLFVMVYARDSLLFSYPLLVGLFCYKNLPSAKPSSYWLTLFVTPFGLMILVKGSLLLLCSCMSSLCCLFFLSNKRVPQALITILVPILSMLVFWFAIGQSLMNLPLFLSSSISLASDFTEAMSVDGNQDEIILYSLNTLALLGSILWQKNIRGSRKLFLLCIFFVFLFMSFKAGFARHYGHALIPGTSIMMATLFLPLLINNTKLLITLFCVSLNTWYVINNHYTHLSIKDNFKSNYSSAWHGLKSRISNPNSLKQDFALSMSFLGQQAEFPIFQGTTDIYSYNQSYLIASNNQWSPRPIFQSYSVFNSSLAEKNNQHLQGKASPDTIIFKIEPIDERIPALEDGKSWPSLLANYQPIDLKNDFLYLRKKKERSPEKNAPILLAREQHLLGESVKVPHAQAPVYVEIEITPTLLGRIATLFFKPSQLYMTFRLENGITRQYRLVANMAKSGFLLSPLIENTTEFTLLYVKNSYLNDKNVVSVAISTPKEHSWLWKPEYIIHFKQLN</sequence>
<feature type="transmembrane region" description="Helical" evidence="1">
    <location>
        <begin position="153"/>
        <end position="175"/>
    </location>
</feature>
<proteinExistence type="predicted"/>
<evidence type="ECO:0000313" key="2">
    <source>
        <dbReference type="EMBL" id="MFJ1267937.1"/>
    </source>
</evidence>
<feature type="transmembrane region" description="Helical" evidence="1">
    <location>
        <begin position="84"/>
        <end position="104"/>
    </location>
</feature>